<name>A0A1L9NV85_9RHOB</name>
<reference evidence="3 4" key="1">
    <citation type="submission" date="2016-10" db="EMBL/GenBank/DDBJ databases">
        <title>Genome sequence of Planktotalea frisia SH6-1.</title>
        <authorList>
            <person name="Poehlein A."/>
            <person name="Bakenhus I."/>
            <person name="Voget S."/>
            <person name="Brinkhoff T."/>
            <person name="Simon M."/>
        </authorList>
    </citation>
    <scope>NUCLEOTIDE SEQUENCE [LARGE SCALE GENOMIC DNA]</scope>
    <source>
        <strain evidence="3 4">SH6-1</strain>
    </source>
</reference>
<accession>A0A1L9NV85</accession>
<dbReference type="CDD" id="cd03768">
    <property type="entry name" value="SR_ResInv"/>
    <property type="match status" value="1"/>
</dbReference>
<dbReference type="STRING" id="696762.PFRI_25350"/>
<dbReference type="SUPFAM" id="SSF53041">
    <property type="entry name" value="Resolvase-like"/>
    <property type="match status" value="1"/>
</dbReference>
<dbReference type="OrthoDB" id="7277848at2"/>
<proteinExistence type="predicted"/>
<dbReference type="PANTHER" id="PTHR30461:SF23">
    <property type="entry name" value="DNA RECOMBINASE-RELATED"/>
    <property type="match status" value="1"/>
</dbReference>
<dbReference type="PANTHER" id="PTHR30461">
    <property type="entry name" value="DNA-INVERTASE FROM LAMBDOID PROPHAGE"/>
    <property type="match status" value="1"/>
</dbReference>
<dbReference type="Gene3D" id="3.90.1750.20">
    <property type="entry name" value="Putative Large Serine Recombinase, Chain B, Domain 2"/>
    <property type="match status" value="1"/>
</dbReference>
<dbReference type="Gene3D" id="3.40.50.1390">
    <property type="entry name" value="Resolvase, N-terminal catalytic domain"/>
    <property type="match status" value="1"/>
</dbReference>
<dbReference type="PROSITE" id="PS51737">
    <property type="entry name" value="RECOMBINASE_DNA_BIND"/>
    <property type="match status" value="1"/>
</dbReference>
<feature type="domain" description="Recombinase" evidence="2">
    <location>
        <begin position="165"/>
        <end position="279"/>
    </location>
</feature>
<feature type="domain" description="Resolvase/invertase-type recombinase catalytic" evidence="1">
    <location>
        <begin position="5"/>
        <end position="157"/>
    </location>
</feature>
<dbReference type="EMBL" id="MLCB01000151">
    <property type="protein sequence ID" value="OJI93206.1"/>
    <property type="molecule type" value="Genomic_DNA"/>
</dbReference>
<dbReference type="InterPro" id="IPR050639">
    <property type="entry name" value="SSR_resolvase"/>
</dbReference>
<sequence length="544" mass="60902">MKKLRCAIYTRKSSEDGLEQEFNSLDAQREACAAYIASQKHEGWVLLPEHYDDGGLSGGSLERPALRQLLQDIADGRVDQIVVYKIDRLTRSLADFSKIVDTLDEAEASFVSVTQSFNTATSMGRLTLNMLLSFAQFEREVTAERIRDKIAASKRRGLWMGGLVPLGYDADGRTLKINEAEAATVRRLYDLYQEHGTVRAVKTAADEFGLRSKKRSTASGKRTGGVPFDRGHIHHILINPIYAGRIKHKTLVHEGQHEAIITPERWDRIQAMLQEGASKSRARKTAKQSSLLCGKIYDETGDRLTPSHSRTNAGVRLRYYVSHRLIKNSGSPDKDGWRLPAVELETKVASVIAKRFNSPSFIGTLFPNATAAEIADAKAKIDASGGRSTSWLELIERIDLKVGELNIFMDQKKIATFFERDSDEQVQGPLTIKAPFQIRKRGVETKLIFADAPSARDETLIKNIAKAHLWFEQIKSGKTFSQIAASDQTSKRRIQQMIDLAFLAPDIIRDVMDGTQPFGFTSDWCLRHAMPVNWAEQRALIATL</sequence>
<evidence type="ECO:0000313" key="4">
    <source>
        <dbReference type="Proteomes" id="UP000184514"/>
    </source>
</evidence>
<dbReference type="AlphaFoldDB" id="A0A1L9NV85"/>
<evidence type="ECO:0000313" key="3">
    <source>
        <dbReference type="EMBL" id="OJI93206.1"/>
    </source>
</evidence>
<dbReference type="Proteomes" id="UP000184514">
    <property type="component" value="Unassembled WGS sequence"/>
</dbReference>
<dbReference type="InterPro" id="IPR036162">
    <property type="entry name" value="Resolvase-like_N_sf"/>
</dbReference>
<evidence type="ECO:0000259" key="1">
    <source>
        <dbReference type="PROSITE" id="PS51736"/>
    </source>
</evidence>
<dbReference type="Pfam" id="PF07508">
    <property type="entry name" value="Recombinase"/>
    <property type="match status" value="1"/>
</dbReference>
<gene>
    <name evidence="3" type="primary">hin_2</name>
    <name evidence="3" type="ORF">PFRI_25350</name>
</gene>
<comment type="caution">
    <text evidence="3">The sequence shown here is derived from an EMBL/GenBank/DDBJ whole genome shotgun (WGS) entry which is preliminary data.</text>
</comment>
<organism evidence="3 4">
    <name type="scientific">Planktotalea frisia</name>
    <dbReference type="NCBI Taxonomy" id="696762"/>
    <lineage>
        <taxon>Bacteria</taxon>
        <taxon>Pseudomonadati</taxon>
        <taxon>Pseudomonadota</taxon>
        <taxon>Alphaproteobacteria</taxon>
        <taxon>Rhodobacterales</taxon>
        <taxon>Paracoccaceae</taxon>
        <taxon>Planktotalea</taxon>
    </lineage>
</organism>
<dbReference type="GO" id="GO:0003677">
    <property type="term" value="F:DNA binding"/>
    <property type="evidence" value="ECO:0007669"/>
    <property type="project" value="InterPro"/>
</dbReference>
<dbReference type="InterPro" id="IPR011109">
    <property type="entry name" value="DNA_bind_recombinase_dom"/>
</dbReference>
<protein>
    <submittedName>
        <fullName evidence="3">DNA-invertase hin</fullName>
    </submittedName>
</protein>
<dbReference type="InterPro" id="IPR038109">
    <property type="entry name" value="DNA_bind_recomb_sf"/>
</dbReference>
<dbReference type="RefSeq" id="WP_072631075.1">
    <property type="nucleotide sequence ID" value="NZ_MLCB01000151.1"/>
</dbReference>
<dbReference type="PROSITE" id="PS51736">
    <property type="entry name" value="RECOMBINASES_3"/>
    <property type="match status" value="1"/>
</dbReference>
<dbReference type="InterPro" id="IPR006119">
    <property type="entry name" value="Resolv_N"/>
</dbReference>
<evidence type="ECO:0000259" key="2">
    <source>
        <dbReference type="PROSITE" id="PS51737"/>
    </source>
</evidence>
<dbReference type="GO" id="GO:0000150">
    <property type="term" value="F:DNA strand exchange activity"/>
    <property type="evidence" value="ECO:0007669"/>
    <property type="project" value="InterPro"/>
</dbReference>
<keyword evidence="4" id="KW-1185">Reference proteome</keyword>
<dbReference type="SMART" id="SM00857">
    <property type="entry name" value="Resolvase"/>
    <property type="match status" value="1"/>
</dbReference>
<dbReference type="Pfam" id="PF00239">
    <property type="entry name" value="Resolvase"/>
    <property type="match status" value="1"/>
</dbReference>